<dbReference type="EMBL" id="FNHL01000001">
    <property type="protein sequence ID" value="SDL96852.1"/>
    <property type="molecule type" value="Genomic_DNA"/>
</dbReference>
<protein>
    <recommendedName>
        <fullName evidence="2">DUF8080 domain-containing protein</fullName>
    </recommendedName>
</protein>
<dbReference type="AlphaFoldDB" id="A0A1G9PDB7"/>
<evidence type="ECO:0000256" key="1">
    <source>
        <dbReference type="SAM" id="MobiDB-lite"/>
    </source>
</evidence>
<feature type="domain" description="DUF8080" evidence="2">
    <location>
        <begin position="187"/>
        <end position="259"/>
    </location>
</feature>
<reference evidence="4" key="1">
    <citation type="submission" date="2016-10" db="EMBL/GenBank/DDBJ databases">
        <authorList>
            <person name="Varghese N."/>
            <person name="Submissions S."/>
        </authorList>
    </citation>
    <scope>NUCLEOTIDE SEQUENCE [LARGE SCALE GENOMIC DNA]</scope>
    <source>
        <strain evidence="4">CGMCC 1.10119</strain>
    </source>
</reference>
<name>A0A1G9PDB7_9EURY</name>
<feature type="compositionally biased region" description="Low complexity" evidence="1">
    <location>
        <begin position="133"/>
        <end position="148"/>
    </location>
</feature>
<dbReference type="STRING" id="660521.SAMN04487949_0344"/>
<accession>A0A1G9PDB7</accession>
<proteinExistence type="predicted"/>
<dbReference type="InterPro" id="IPR057179">
    <property type="entry name" value="DUF7857"/>
</dbReference>
<dbReference type="RefSeq" id="WP_089693452.1">
    <property type="nucleotide sequence ID" value="NZ_FNHL01000001.1"/>
</dbReference>
<keyword evidence="4" id="KW-1185">Reference proteome</keyword>
<dbReference type="Pfam" id="PF26296">
    <property type="entry name" value="DUF8080"/>
    <property type="match status" value="1"/>
</dbReference>
<feature type="region of interest" description="Disordered" evidence="1">
    <location>
        <begin position="112"/>
        <end position="150"/>
    </location>
</feature>
<dbReference type="OrthoDB" id="193731at2157"/>
<gene>
    <name evidence="3" type="ORF">SAMN04487949_0344</name>
</gene>
<organism evidence="3 4">
    <name type="scientific">Halogranum gelatinilyticum</name>
    <dbReference type="NCBI Taxonomy" id="660521"/>
    <lineage>
        <taxon>Archaea</taxon>
        <taxon>Methanobacteriati</taxon>
        <taxon>Methanobacteriota</taxon>
        <taxon>Stenosarchaea group</taxon>
        <taxon>Halobacteria</taxon>
        <taxon>Halobacteriales</taxon>
        <taxon>Haloferacaceae</taxon>
    </lineage>
</organism>
<dbReference type="Pfam" id="PF25256">
    <property type="entry name" value="DUF7857"/>
    <property type="match status" value="1"/>
</dbReference>
<sequence>MDFEWTTEHVDGVTLVGVRLANETPTDRRIRLANRLDGPVLPPRRHGVPETGWEGEHYETVVPAGDRVAVGYACPAAVADPPVELVADERAPDAAPTPDGDSSAAAVVRRFGRAEPPRDAVPTPERIDARPADGMPDGDTSDGSDSPGVADIRRCDAVDAADVADPADVADSTDVADGTDASDTELPDAVSAWLDAVATRIERAETLTEPSVPEATATLAEMGGLDAVADLPETVADDAEQLRAVASRAEVLAERAESTEVDLAPLRRLA</sequence>
<feature type="region of interest" description="Disordered" evidence="1">
    <location>
        <begin position="163"/>
        <end position="186"/>
    </location>
</feature>
<evidence type="ECO:0000313" key="3">
    <source>
        <dbReference type="EMBL" id="SDL96852.1"/>
    </source>
</evidence>
<evidence type="ECO:0000313" key="4">
    <source>
        <dbReference type="Proteomes" id="UP000199451"/>
    </source>
</evidence>
<evidence type="ECO:0000259" key="2">
    <source>
        <dbReference type="Pfam" id="PF26296"/>
    </source>
</evidence>
<feature type="compositionally biased region" description="Low complexity" evidence="1">
    <location>
        <begin position="163"/>
        <end position="179"/>
    </location>
</feature>
<dbReference type="InterPro" id="IPR058393">
    <property type="entry name" value="DUF8080"/>
</dbReference>
<dbReference type="Proteomes" id="UP000199451">
    <property type="component" value="Unassembled WGS sequence"/>
</dbReference>